<reference evidence="3" key="1">
    <citation type="journal article" date="2022" name="Microbiol. Resour. Announc.">
        <title>Draft Genome Sequence of a Methanogenic Archaeon from West Spitsbergen Permafrost.</title>
        <authorList>
            <person name="Trubitsyn V."/>
            <person name="Rivkina E."/>
            <person name="Shcherbakova V."/>
        </authorList>
    </citation>
    <scope>NUCLEOTIDE SEQUENCE [LARGE SCALE GENOMIC DNA]</scope>
    <source>
        <strain evidence="3">VT</strain>
    </source>
</reference>
<keyword evidence="3" id="KW-1185">Reference proteome</keyword>
<dbReference type="InterPro" id="IPR036393">
    <property type="entry name" value="AceGlu_kinase-like_sf"/>
</dbReference>
<dbReference type="Proteomes" id="UP000825933">
    <property type="component" value="Unassembled WGS sequence"/>
</dbReference>
<evidence type="ECO:0000313" key="3">
    <source>
        <dbReference type="Proteomes" id="UP000825933"/>
    </source>
</evidence>
<dbReference type="AlphaFoldDB" id="A0A8T5UV06"/>
<proteinExistence type="predicted"/>
<feature type="domain" description="Aspartate/glutamate/uridylate kinase" evidence="1">
    <location>
        <begin position="3"/>
        <end position="191"/>
    </location>
</feature>
<comment type="caution">
    <text evidence="2">The sequence shown here is derived from an EMBL/GenBank/DDBJ whole genome shotgun (WGS) entry which is preliminary data.</text>
</comment>
<dbReference type="RefSeq" id="WP_223790373.1">
    <property type="nucleotide sequence ID" value="NZ_JAIOUQ010000003.1"/>
</dbReference>
<evidence type="ECO:0000313" key="2">
    <source>
        <dbReference type="EMBL" id="MBZ2164693.1"/>
    </source>
</evidence>
<accession>A0A8T5UV06</accession>
<dbReference type="PIRSF" id="PIRSF004857">
    <property type="entry name" value="Kin_aa_kin"/>
    <property type="match status" value="1"/>
</dbReference>
<dbReference type="Pfam" id="PF00696">
    <property type="entry name" value="AA_kinase"/>
    <property type="match status" value="1"/>
</dbReference>
<dbReference type="SUPFAM" id="SSF53633">
    <property type="entry name" value="Carbamate kinase-like"/>
    <property type="match status" value="1"/>
</dbReference>
<evidence type="ECO:0000259" key="1">
    <source>
        <dbReference type="Pfam" id="PF00696"/>
    </source>
</evidence>
<protein>
    <submittedName>
        <fullName evidence="2">Delta 1-pyrroline-5-carboxylate synthetase</fullName>
    </submittedName>
</protein>
<dbReference type="EMBL" id="JAIOUQ010000003">
    <property type="protein sequence ID" value="MBZ2164693.1"/>
    <property type="molecule type" value="Genomic_DNA"/>
</dbReference>
<gene>
    <name evidence="2" type="ORF">K8N75_01325</name>
</gene>
<dbReference type="InterPro" id="IPR001048">
    <property type="entry name" value="Asp/Glu/Uridylate_kinase"/>
</dbReference>
<name>A0A8T5UV06_9EURY</name>
<organism evidence="2 3">
    <name type="scientific">Methanobacterium spitsbergense</name>
    <dbReference type="NCBI Taxonomy" id="2874285"/>
    <lineage>
        <taxon>Archaea</taxon>
        <taxon>Methanobacteriati</taxon>
        <taxon>Methanobacteriota</taxon>
        <taxon>Methanomada group</taxon>
        <taxon>Methanobacteria</taxon>
        <taxon>Methanobacteriales</taxon>
        <taxon>Methanobacteriaceae</taxon>
        <taxon>Methanobacterium</taxon>
    </lineage>
</organism>
<sequence length="222" mass="24611">MDWVIKLGGSLFPERAIKLCEAIKDLNNSNQIPIKILIICGGGIFANKIRDYDKNLQFSNTANHKSAILCMDIIGTLLADKVKGFETVKSIEKAESVIDQGSIPIFIPSDIMEYQDPLEHSWRVSSDSIALYLSDLLKAKLLIATDVDGIYTHDPSQDGAKLIKIIGAKKLLNFGETSVDEFLPELLIRYKSNCYVVNGKYPDRVISIIEGRSSKYTLIGGN</sequence>
<dbReference type="CDD" id="cd04240">
    <property type="entry name" value="AAK_UC"/>
    <property type="match status" value="1"/>
</dbReference>
<dbReference type="Gene3D" id="3.40.1160.10">
    <property type="entry name" value="Acetylglutamate kinase-like"/>
    <property type="match status" value="1"/>
</dbReference>
<dbReference type="InterPro" id="IPR011375">
    <property type="entry name" value="MfnE"/>
</dbReference>